<dbReference type="InterPro" id="IPR021215">
    <property type="entry name" value="DUF2752"/>
</dbReference>
<dbReference type="Pfam" id="PF10825">
    <property type="entry name" value="DUF2752"/>
    <property type="match status" value="1"/>
</dbReference>
<feature type="transmembrane region" description="Helical" evidence="2">
    <location>
        <begin position="144"/>
        <end position="162"/>
    </location>
</feature>
<evidence type="ECO:0000256" key="1">
    <source>
        <dbReference type="SAM" id="MobiDB-lite"/>
    </source>
</evidence>
<dbReference type="EMBL" id="CP128986">
    <property type="protein sequence ID" value="WOC14518.1"/>
    <property type="molecule type" value="Genomic_DNA"/>
</dbReference>
<proteinExistence type="predicted"/>
<sequence>MDERCADRMTGDITSAQPTPRPARRTRLGSRLSHLGSSRVTESTVLACGGAAAVVAAACIPVAAVHDGPVICPFRRLTGLPCPGCGLTRAFVYTMHGDLPSAFAAHAFGPLVVALAVVSAVGMVVRRIRGDGPVALRPVVKHPLVVLAVVGWMAYAFGRMFTAG</sequence>
<keyword evidence="2" id="KW-1133">Transmembrane helix</keyword>
<feature type="region of interest" description="Disordered" evidence="1">
    <location>
        <begin position="1"/>
        <end position="26"/>
    </location>
</feature>
<reference evidence="3" key="1">
    <citation type="submission" date="2023-06" db="EMBL/GenBank/DDBJ databases">
        <title>Gordonia sp. nov. and Pseudochrobactrum sp. nov., two species isolated from the burying beetle Nicrophorus vespilloides.</title>
        <authorList>
            <person name="Poehlein A."/>
            <person name="Guzman J."/>
            <person name="Daniel R."/>
            <person name="Vilcinskas A."/>
        </authorList>
    </citation>
    <scope>NUCLEOTIDE SEQUENCE</scope>
    <source>
        <strain evidence="3">MP11Mi</strain>
    </source>
</reference>
<accession>A0AA97GY83</accession>
<feature type="transmembrane region" description="Helical" evidence="2">
    <location>
        <begin position="44"/>
        <end position="65"/>
    </location>
</feature>
<keyword evidence="2" id="KW-0812">Transmembrane</keyword>
<keyword evidence="2" id="KW-0472">Membrane</keyword>
<gene>
    <name evidence="3" type="ORF">MP11Mi_36400</name>
</gene>
<evidence type="ECO:0008006" key="4">
    <source>
        <dbReference type="Google" id="ProtNLM"/>
    </source>
</evidence>
<protein>
    <recommendedName>
        <fullName evidence="4">DUF2752 domain-containing protein</fullName>
    </recommendedName>
</protein>
<feature type="compositionally biased region" description="Basic and acidic residues" evidence="1">
    <location>
        <begin position="1"/>
        <end position="10"/>
    </location>
</feature>
<feature type="transmembrane region" description="Helical" evidence="2">
    <location>
        <begin position="103"/>
        <end position="124"/>
    </location>
</feature>
<evidence type="ECO:0000256" key="2">
    <source>
        <dbReference type="SAM" id="Phobius"/>
    </source>
</evidence>
<evidence type="ECO:0000313" key="3">
    <source>
        <dbReference type="EMBL" id="WOC14518.1"/>
    </source>
</evidence>
<organism evidence="3">
    <name type="scientific">Gordonia sp. MP11Mi</name>
    <dbReference type="NCBI Taxonomy" id="3022769"/>
    <lineage>
        <taxon>Bacteria</taxon>
        <taxon>Bacillati</taxon>
        <taxon>Actinomycetota</taxon>
        <taxon>Actinomycetes</taxon>
        <taxon>Mycobacteriales</taxon>
        <taxon>Gordoniaceae</taxon>
        <taxon>Gordonia</taxon>
    </lineage>
</organism>
<name>A0AA97GY83_9ACTN</name>
<dbReference type="AlphaFoldDB" id="A0AA97GY83"/>